<organism evidence="1 2">
    <name type="scientific">Algibacter aquimarinus</name>
    <dbReference type="NCBI Taxonomy" id="1136748"/>
    <lineage>
        <taxon>Bacteria</taxon>
        <taxon>Pseudomonadati</taxon>
        <taxon>Bacteroidota</taxon>
        <taxon>Flavobacteriia</taxon>
        <taxon>Flavobacteriales</taxon>
        <taxon>Flavobacteriaceae</taxon>
        <taxon>Algibacter</taxon>
    </lineage>
</organism>
<evidence type="ECO:0008006" key="3">
    <source>
        <dbReference type="Google" id="ProtNLM"/>
    </source>
</evidence>
<keyword evidence="2" id="KW-1185">Reference proteome</keyword>
<proteinExistence type="predicted"/>
<dbReference type="Proteomes" id="UP001501692">
    <property type="component" value="Unassembled WGS sequence"/>
</dbReference>
<comment type="caution">
    <text evidence="1">The sequence shown here is derived from an EMBL/GenBank/DDBJ whole genome shotgun (WGS) entry which is preliminary data.</text>
</comment>
<dbReference type="Gene3D" id="2.40.128.490">
    <property type="entry name" value="Uncharacterised protein PF14869, DUF4488"/>
    <property type="match status" value="1"/>
</dbReference>
<evidence type="ECO:0000313" key="1">
    <source>
        <dbReference type="EMBL" id="GAA4970325.1"/>
    </source>
</evidence>
<name>A0ABP9HG95_9FLAO</name>
<evidence type="ECO:0000313" key="2">
    <source>
        <dbReference type="Proteomes" id="UP001501692"/>
    </source>
</evidence>
<gene>
    <name evidence="1" type="ORF">GCM10023315_20190</name>
</gene>
<dbReference type="RefSeq" id="WP_345167981.1">
    <property type="nucleotide sequence ID" value="NZ_BAABJK010000006.1"/>
</dbReference>
<sequence>MKQIFFLLVSTFLSISINGQSFIGAWEATSTSNAGVEIRNVVIFSEGYQVATWYEAKTGKFLKTNGGTWKLESDTMTEVVEFDSENPDRVGTELSFKVRIDVNTMGIIGDSATYKRIDDGSPGKLQNAWLMSGRVRNGETQLRDVNRPRKTMKILSGTRFQWIAYNTETKKFSGTGGGTYTTIDGKYTENIEFFSKDNSKVGMSLDFNYSIDNGNWTHTGFTSKGDPLHEIWSVRE</sequence>
<reference evidence="2" key="1">
    <citation type="journal article" date="2019" name="Int. J. Syst. Evol. Microbiol.">
        <title>The Global Catalogue of Microorganisms (GCM) 10K type strain sequencing project: providing services to taxonomists for standard genome sequencing and annotation.</title>
        <authorList>
            <consortium name="The Broad Institute Genomics Platform"/>
            <consortium name="The Broad Institute Genome Sequencing Center for Infectious Disease"/>
            <person name="Wu L."/>
            <person name="Ma J."/>
        </authorList>
    </citation>
    <scope>NUCLEOTIDE SEQUENCE [LARGE SCALE GENOMIC DNA]</scope>
    <source>
        <strain evidence="2">JCM 18287</strain>
    </source>
</reference>
<dbReference type="EMBL" id="BAABJK010000006">
    <property type="protein sequence ID" value="GAA4970325.1"/>
    <property type="molecule type" value="Genomic_DNA"/>
</dbReference>
<accession>A0ABP9HG95</accession>
<protein>
    <recommendedName>
        <fullName evidence="3">Membrane or secreted protein</fullName>
    </recommendedName>
</protein>